<reference evidence="2 3" key="1">
    <citation type="submission" date="2019-12" db="EMBL/GenBank/DDBJ databases">
        <authorList>
            <person name="Alioto T."/>
            <person name="Alioto T."/>
            <person name="Gomez Garrido J."/>
        </authorList>
    </citation>
    <scope>NUCLEOTIDE SEQUENCE [LARGE SCALE GENOMIC DNA]</scope>
</reference>
<feature type="compositionally biased region" description="Polar residues" evidence="1">
    <location>
        <begin position="316"/>
        <end position="334"/>
    </location>
</feature>
<protein>
    <submittedName>
        <fullName evidence="2">Uncharacterized protein</fullName>
    </submittedName>
</protein>
<keyword evidence="3" id="KW-1185">Reference proteome</keyword>
<dbReference type="PANTHER" id="PTHR36741:SF1">
    <property type="entry name" value="OS07G0100500 PROTEIN"/>
    <property type="match status" value="1"/>
</dbReference>
<dbReference type="EMBL" id="CACTIH010007542">
    <property type="protein sequence ID" value="CAA3015330.1"/>
    <property type="molecule type" value="Genomic_DNA"/>
</dbReference>
<evidence type="ECO:0000313" key="2">
    <source>
        <dbReference type="EMBL" id="CAA3015330.1"/>
    </source>
</evidence>
<feature type="region of interest" description="Disordered" evidence="1">
    <location>
        <begin position="667"/>
        <end position="692"/>
    </location>
</feature>
<feature type="region of interest" description="Disordered" evidence="1">
    <location>
        <begin position="316"/>
        <end position="338"/>
    </location>
</feature>
<evidence type="ECO:0000256" key="1">
    <source>
        <dbReference type="SAM" id="MobiDB-lite"/>
    </source>
</evidence>
<evidence type="ECO:0000313" key="3">
    <source>
        <dbReference type="Proteomes" id="UP000594638"/>
    </source>
</evidence>
<dbReference type="AlphaFoldDB" id="A0A8S0UDY9"/>
<gene>
    <name evidence="2" type="ORF">OLEA9_A095532</name>
</gene>
<feature type="region of interest" description="Disordered" evidence="1">
    <location>
        <begin position="1"/>
        <end position="55"/>
    </location>
</feature>
<sequence length="692" mass="75133">MVNSEKQSFANECQIDEVDNLDQNSSEEASSSHTSSVDEALEAGNPSIRGRSREVRVEDVEDGELGVLHWLLSLDKQVMGACRADERLKPLLKLNVSTGAAEDRLLAHLSQHFEPSEVGVLVRSLCLPLVTIRVGEINKKGTLLCPTSARGNLNLMLLQTSELCISFTGDDGCVERLVTLSTETQHSAVEIEEISADKSGRSFLIKTPGSEIFYFWCSEKSKLLGNELLQKMKDILLRKPSLAELTGISESRLNCFSIYLQAYLAGSMVSTAKSSDCFVFASTSLDDSNDSSEFHYPQSSFRTMKNSRFRHYGSQGAKTNPLYQGSLSPRSSSFKEGLPRSLSSLRSIAKEKMRRRGESYVSCVESSDIASSSSAARFSSNCFEKEKFSEATEIHQFPSLSFLDVLMKSAELSFSGPGTQVTSLGSSCFSPYYCFCPPAASTMRYAMGTSQLPISSIESFSLPSPSSHSQLSTARPSSLLASKPSLNLAEVSPLDFPPLLPEPLIRLPLTMPTSQQILTYTPLICDPIVHIPVIDVCSSGQGYLVSTGLAMSTSVSPLNPNLMDPQIPDAESMLEKGARETLRFLINSSNQPNSQLLDVFNPVLASSDDKQNLLAVGSRGLYSGSRDVDAIANCMTAMGLVSFPNKSSGSNNSNRLVGRDYLVDQSEKPAGCGPSTSDDCCSSLKDWKGQID</sequence>
<comment type="caution">
    <text evidence="2">The sequence shown here is derived from an EMBL/GenBank/DDBJ whole genome shotgun (WGS) entry which is preliminary data.</text>
</comment>
<dbReference type="OrthoDB" id="1921521at2759"/>
<feature type="compositionally biased region" description="Polar residues" evidence="1">
    <location>
        <begin position="1"/>
        <end position="11"/>
    </location>
</feature>
<proteinExistence type="predicted"/>
<organism evidence="2 3">
    <name type="scientific">Olea europaea subsp. europaea</name>
    <dbReference type="NCBI Taxonomy" id="158383"/>
    <lineage>
        <taxon>Eukaryota</taxon>
        <taxon>Viridiplantae</taxon>
        <taxon>Streptophyta</taxon>
        <taxon>Embryophyta</taxon>
        <taxon>Tracheophyta</taxon>
        <taxon>Spermatophyta</taxon>
        <taxon>Magnoliopsida</taxon>
        <taxon>eudicotyledons</taxon>
        <taxon>Gunneridae</taxon>
        <taxon>Pentapetalae</taxon>
        <taxon>asterids</taxon>
        <taxon>lamiids</taxon>
        <taxon>Lamiales</taxon>
        <taxon>Oleaceae</taxon>
        <taxon>Oleeae</taxon>
        <taxon>Olea</taxon>
    </lineage>
</organism>
<dbReference type="Gramene" id="OE9A095532T1">
    <property type="protein sequence ID" value="OE9A095532C1"/>
    <property type="gene ID" value="OE9A095532"/>
</dbReference>
<name>A0A8S0UDY9_OLEEU</name>
<accession>A0A8S0UDY9</accession>
<feature type="compositionally biased region" description="Low complexity" evidence="1">
    <location>
        <begin position="26"/>
        <end position="35"/>
    </location>
</feature>
<dbReference type="Proteomes" id="UP000594638">
    <property type="component" value="Unassembled WGS sequence"/>
</dbReference>
<dbReference type="PANTHER" id="PTHR36741">
    <property type="entry name" value="OS07G0100500 PROTEIN"/>
    <property type="match status" value="1"/>
</dbReference>